<keyword evidence="1" id="KW-1185">Reference proteome</keyword>
<dbReference type="RefSeq" id="XP_026739812.1">
    <property type="nucleotide sequence ID" value="XM_026884011.1"/>
</dbReference>
<protein>
    <submittedName>
        <fullName evidence="2">Uncharacterized protein LOC113502441</fullName>
    </submittedName>
</protein>
<dbReference type="OrthoDB" id="8182981at2759"/>
<name>A0A7E5WHH2_TRINI</name>
<organism evidence="1 2">
    <name type="scientific">Trichoplusia ni</name>
    <name type="common">Cabbage looper</name>
    <dbReference type="NCBI Taxonomy" id="7111"/>
    <lineage>
        <taxon>Eukaryota</taxon>
        <taxon>Metazoa</taxon>
        <taxon>Ecdysozoa</taxon>
        <taxon>Arthropoda</taxon>
        <taxon>Hexapoda</taxon>
        <taxon>Insecta</taxon>
        <taxon>Pterygota</taxon>
        <taxon>Neoptera</taxon>
        <taxon>Endopterygota</taxon>
        <taxon>Lepidoptera</taxon>
        <taxon>Glossata</taxon>
        <taxon>Ditrysia</taxon>
        <taxon>Noctuoidea</taxon>
        <taxon>Noctuidae</taxon>
        <taxon>Plusiinae</taxon>
        <taxon>Trichoplusia</taxon>
    </lineage>
</organism>
<accession>A0A7E5WHH2</accession>
<gene>
    <name evidence="2" type="primary">LOC113502441</name>
</gene>
<reference evidence="2" key="1">
    <citation type="submission" date="2025-08" db="UniProtKB">
        <authorList>
            <consortium name="RefSeq"/>
        </authorList>
    </citation>
    <scope>IDENTIFICATION</scope>
</reference>
<sequence length="244" mass="27934">MLVPASPLSPLEILVKTIIEQYLATSYCITFVSDVPFNVFLATGLTYLIPSEQNLVEQILNVSEIGCSDYIVRMQEPQKFMVAFERVVHIGDIRRSDRKIIILPYDEDYNENREIDLSSMVFSMKESNFVANMLMIETLNSESDCKLFDLITHKFVGPDEEMHLPIHLDRWDSCREKFEKKANLFPHDITNLNGKTVKVACITYQPFVLLDIDPAIEPLGRDGVEVRMVEEFCRLAQFSGGLNS</sequence>
<dbReference type="InParanoid" id="A0A7E5WHH2"/>
<dbReference type="KEGG" id="tnl:113502441"/>
<proteinExistence type="predicted"/>
<evidence type="ECO:0000313" key="1">
    <source>
        <dbReference type="Proteomes" id="UP000322000"/>
    </source>
</evidence>
<dbReference type="AlphaFoldDB" id="A0A7E5WHH2"/>
<dbReference type="GeneID" id="113502441"/>
<dbReference type="Proteomes" id="UP000322000">
    <property type="component" value="Chromosome 17"/>
</dbReference>
<evidence type="ECO:0000313" key="2">
    <source>
        <dbReference type="RefSeq" id="XP_026739812.1"/>
    </source>
</evidence>